<evidence type="ECO:0000256" key="2">
    <source>
        <dbReference type="ARBA" id="ARBA00022679"/>
    </source>
</evidence>
<dbReference type="AlphaFoldDB" id="A0AAU7X5L7"/>
<dbReference type="EMBL" id="CP158568">
    <property type="protein sequence ID" value="XBY43376.1"/>
    <property type="molecule type" value="Genomic_DNA"/>
</dbReference>
<dbReference type="InterPro" id="IPR004629">
    <property type="entry name" value="WecG_TagA_CpsF"/>
</dbReference>
<dbReference type="CDD" id="cd06533">
    <property type="entry name" value="Glyco_transf_WecG_TagA"/>
    <property type="match status" value="1"/>
</dbReference>
<protein>
    <submittedName>
        <fullName evidence="3">WecB/TagA/CpsF family glycosyltransferase</fullName>
    </submittedName>
</protein>
<name>A0AAU7X5L7_9HYPH</name>
<accession>A0AAU7X5L7</accession>
<dbReference type="Pfam" id="PF03808">
    <property type="entry name" value="Glyco_tran_WecG"/>
    <property type="match status" value="1"/>
</dbReference>
<dbReference type="RefSeq" id="WP_407048475.1">
    <property type="nucleotide sequence ID" value="NZ_CP158568.1"/>
</dbReference>
<gene>
    <name evidence="3" type="ORF">ABS361_14905</name>
</gene>
<dbReference type="PANTHER" id="PTHR34136">
    <property type="match status" value="1"/>
</dbReference>
<evidence type="ECO:0000256" key="1">
    <source>
        <dbReference type="ARBA" id="ARBA00022676"/>
    </source>
</evidence>
<dbReference type="GO" id="GO:0016758">
    <property type="term" value="F:hexosyltransferase activity"/>
    <property type="evidence" value="ECO:0007669"/>
    <property type="project" value="TreeGrafter"/>
</dbReference>
<dbReference type="PANTHER" id="PTHR34136:SF1">
    <property type="entry name" value="UDP-N-ACETYL-D-MANNOSAMINURONIC ACID TRANSFERASE"/>
    <property type="match status" value="1"/>
</dbReference>
<reference evidence="3" key="1">
    <citation type="submission" date="2024-06" db="EMBL/GenBank/DDBJ databases">
        <title>Methylostella associata gen. nov., sp. nov., a novel Ancalomicrobiaceae-affiliated facultatively methylotrophic bacteria that feed on methanotrophs of the genus Methylococcus.</title>
        <authorList>
            <person name="Saltykova V."/>
            <person name="Danilova O.V."/>
            <person name="Oshkin I.Y."/>
            <person name="Belova S.E."/>
            <person name="Pimenov N.V."/>
            <person name="Dedysh S.N."/>
        </authorList>
    </citation>
    <scope>NUCLEOTIDE SEQUENCE</scope>
    <source>
        <strain evidence="3">S20</strain>
    </source>
</reference>
<dbReference type="KEGG" id="mflg:ABS361_14905"/>
<proteinExistence type="predicted"/>
<organism evidence="3">
    <name type="scientific">Methyloraptor flagellatus</name>
    <dbReference type="NCBI Taxonomy" id="3162530"/>
    <lineage>
        <taxon>Bacteria</taxon>
        <taxon>Pseudomonadati</taxon>
        <taxon>Pseudomonadota</taxon>
        <taxon>Alphaproteobacteria</taxon>
        <taxon>Hyphomicrobiales</taxon>
        <taxon>Ancalomicrobiaceae</taxon>
        <taxon>Methyloraptor</taxon>
    </lineage>
</organism>
<keyword evidence="1" id="KW-0328">Glycosyltransferase</keyword>
<sequence>MSRPLVTTNDTTDAAHPVVLGPLPMRTYSRRQALAAVERNFAPGPVVPVAFVNAHTMLMAMKSEAYAETLSRFLLLNDGIGLDIANLLLNGHAFPENLNGTDFVPDLLASTSKPLSIYLLGARPDVVARVASVIEREHPRHRVVGFRDGYFRKDETPAVIAAINAVSPDLLLVAMGNPLQEFFIAEHLGALDCRVAMGVGALFDFMAERVPRAPRFMRKAGMEWVFRFMTEPRRLGHRYTVEIAEFLGRVAALKVGQWLHGRTPPIATIGFDRRADTAAEPRFGDRTGADPHVGR</sequence>
<dbReference type="NCBIfam" id="TIGR00696">
    <property type="entry name" value="wecG_tagA_cpsF"/>
    <property type="match status" value="1"/>
</dbReference>
<keyword evidence="2" id="KW-0808">Transferase</keyword>
<evidence type="ECO:0000313" key="3">
    <source>
        <dbReference type="EMBL" id="XBY43376.1"/>
    </source>
</evidence>